<comment type="caution">
    <text evidence="8">The sequence shown here is derived from an EMBL/GenBank/DDBJ whole genome shotgun (WGS) entry which is preliminary data.</text>
</comment>
<evidence type="ECO:0000256" key="2">
    <source>
        <dbReference type="ARBA" id="ARBA00023015"/>
    </source>
</evidence>
<dbReference type="GO" id="GO:0046982">
    <property type="term" value="F:protein heterodimerization activity"/>
    <property type="evidence" value="ECO:0007669"/>
    <property type="project" value="UniProtKB-ARBA"/>
</dbReference>
<feature type="compositionally biased region" description="Basic and acidic residues" evidence="6">
    <location>
        <begin position="67"/>
        <end position="82"/>
    </location>
</feature>
<dbReference type="GO" id="GO:0003700">
    <property type="term" value="F:DNA-binding transcription factor activity"/>
    <property type="evidence" value="ECO:0007669"/>
    <property type="project" value="InterPro"/>
</dbReference>
<evidence type="ECO:0000256" key="6">
    <source>
        <dbReference type="SAM" id="MobiDB-lite"/>
    </source>
</evidence>
<dbReference type="EMBL" id="CAXHTB010000016">
    <property type="protein sequence ID" value="CAL0322517.1"/>
    <property type="molecule type" value="Genomic_DNA"/>
</dbReference>
<evidence type="ECO:0000256" key="3">
    <source>
        <dbReference type="ARBA" id="ARBA00023125"/>
    </source>
</evidence>
<proteinExistence type="predicted"/>
<dbReference type="SMART" id="SM00338">
    <property type="entry name" value="BRLZ"/>
    <property type="match status" value="1"/>
</dbReference>
<reference evidence="8 9" key="1">
    <citation type="submission" date="2024-03" db="EMBL/GenBank/DDBJ databases">
        <authorList>
            <person name="Martinez-Hernandez J."/>
        </authorList>
    </citation>
    <scope>NUCLEOTIDE SEQUENCE [LARGE SCALE GENOMIC DNA]</scope>
</reference>
<dbReference type="PROSITE" id="PS00036">
    <property type="entry name" value="BZIP_BASIC"/>
    <property type="match status" value="1"/>
</dbReference>
<dbReference type="PANTHER" id="PTHR45764">
    <property type="entry name" value="BZIP TRANSCRIPTION FACTOR 44"/>
    <property type="match status" value="1"/>
</dbReference>
<dbReference type="CDD" id="cd14702">
    <property type="entry name" value="bZIP_plant_GBF1"/>
    <property type="match status" value="1"/>
</dbReference>
<evidence type="ECO:0000256" key="1">
    <source>
        <dbReference type="ARBA" id="ARBA00004123"/>
    </source>
</evidence>
<dbReference type="GO" id="GO:0000976">
    <property type="term" value="F:transcription cis-regulatory region binding"/>
    <property type="evidence" value="ECO:0007669"/>
    <property type="project" value="TreeGrafter"/>
</dbReference>
<dbReference type="FunFam" id="1.20.5.170:FF:000020">
    <property type="entry name" value="BZIP transcription factor"/>
    <property type="match status" value="1"/>
</dbReference>
<evidence type="ECO:0000313" key="9">
    <source>
        <dbReference type="Proteomes" id="UP001497480"/>
    </source>
</evidence>
<sequence length="154" mass="17865">MPSAFQYIFYAMFFQDKIAQLSYPMVLQTMLTPSDMEELFSLINQPRDPESPNSGSQGSNRAVYSTQERKMRRMESNRESARRSRWRKKRHAENITNQVNRLRAENGELKNRLGLTMHHHLLLSLENESLISESMVLMAKLTDLIGILGTMLSQ</sequence>
<evidence type="ECO:0000256" key="5">
    <source>
        <dbReference type="ARBA" id="ARBA00023242"/>
    </source>
</evidence>
<organism evidence="8 9">
    <name type="scientific">Lupinus luteus</name>
    <name type="common">European yellow lupine</name>
    <dbReference type="NCBI Taxonomy" id="3873"/>
    <lineage>
        <taxon>Eukaryota</taxon>
        <taxon>Viridiplantae</taxon>
        <taxon>Streptophyta</taxon>
        <taxon>Embryophyta</taxon>
        <taxon>Tracheophyta</taxon>
        <taxon>Spermatophyta</taxon>
        <taxon>Magnoliopsida</taxon>
        <taxon>eudicotyledons</taxon>
        <taxon>Gunneridae</taxon>
        <taxon>Pentapetalae</taxon>
        <taxon>rosids</taxon>
        <taxon>fabids</taxon>
        <taxon>Fabales</taxon>
        <taxon>Fabaceae</taxon>
        <taxon>Papilionoideae</taxon>
        <taxon>50 kb inversion clade</taxon>
        <taxon>genistoids sensu lato</taxon>
        <taxon>core genistoids</taxon>
        <taxon>Genisteae</taxon>
        <taxon>Lupinus</taxon>
    </lineage>
</organism>
<keyword evidence="4" id="KW-0804">Transcription</keyword>
<keyword evidence="3" id="KW-0238">DNA-binding</keyword>
<keyword evidence="9" id="KW-1185">Reference proteome</keyword>
<dbReference type="AlphaFoldDB" id="A0AAV1XMY4"/>
<dbReference type="InterPro" id="IPR004827">
    <property type="entry name" value="bZIP"/>
</dbReference>
<keyword evidence="5" id="KW-0539">Nucleus</keyword>
<dbReference type="GO" id="GO:0005634">
    <property type="term" value="C:nucleus"/>
    <property type="evidence" value="ECO:0007669"/>
    <property type="project" value="UniProtKB-SubCell"/>
</dbReference>
<dbReference type="GO" id="GO:0045893">
    <property type="term" value="P:positive regulation of DNA-templated transcription"/>
    <property type="evidence" value="ECO:0007669"/>
    <property type="project" value="TreeGrafter"/>
</dbReference>
<feature type="compositionally biased region" description="Polar residues" evidence="6">
    <location>
        <begin position="51"/>
        <end position="66"/>
    </location>
</feature>
<evidence type="ECO:0000259" key="7">
    <source>
        <dbReference type="PROSITE" id="PS50217"/>
    </source>
</evidence>
<gene>
    <name evidence="8" type="ORF">LLUT_LOCUS23577</name>
</gene>
<keyword evidence="2" id="KW-0805">Transcription regulation</keyword>
<accession>A0AAV1XMY4</accession>
<evidence type="ECO:0000256" key="4">
    <source>
        <dbReference type="ARBA" id="ARBA00023163"/>
    </source>
</evidence>
<dbReference type="PROSITE" id="PS50217">
    <property type="entry name" value="BZIP"/>
    <property type="match status" value="1"/>
</dbReference>
<dbReference type="PANTHER" id="PTHR45764:SF52">
    <property type="entry name" value="BASIC LEUCINE ZIPPER 4"/>
    <property type="match status" value="1"/>
</dbReference>
<protein>
    <recommendedName>
        <fullName evidence="7">BZIP domain-containing protein</fullName>
    </recommendedName>
</protein>
<dbReference type="InterPro" id="IPR045314">
    <property type="entry name" value="bZIP_plant_GBF1"/>
</dbReference>
<dbReference type="Proteomes" id="UP001497480">
    <property type="component" value="Unassembled WGS sequence"/>
</dbReference>
<dbReference type="InterPro" id="IPR046347">
    <property type="entry name" value="bZIP_sf"/>
</dbReference>
<dbReference type="Pfam" id="PF00170">
    <property type="entry name" value="bZIP_1"/>
    <property type="match status" value="1"/>
</dbReference>
<dbReference type="Gene3D" id="1.20.5.170">
    <property type="match status" value="1"/>
</dbReference>
<comment type="subcellular location">
    <subcellularLocation>
        <location evidence="1">Nucleus</location>
    </subcellularLocation>
</comment>
<name>A0AAV1XMY4_LUPLU</name>
<feature type="domain" description="BZIP" evidence="7">
    <location>
        <begin position="67"/>
        <end position="113"/>
    </location>
</feature>
<evidence type="ECO:0000313" key="8">
    <source>
        <dbReference type="EMBL" id="CAL0322517.1"/>
    </source>
</evidence>
<feature type="region of interest" description="Disordered" evidence="6">
    <location>
        <begin position="44"/>
        <end position="90"/>
    </location>
</feature>
<dbReference type="SUPFAM" id="SSF57959">
    <property type="entry name" value="Leucine zipper domain"/>
    <property type="match status" value="1"/>
</dbReference>